<dbReference type="Proteomes" id="UP001493153">
    <property type="component" value="Chromosome"/>
</dbReference>
<reference evidence="1 2" key="1">
    <citation type="submission" date="2020-09" db="EMBL/GenBank/DDBJ databases">
        <title>Genome sequences of Mycetohabitans spp.</title>
        <authorList>
            <person name="Carter M.E."/>
            <person name="Carpenter S.C.D."/>
            <person name="Bogdanove A.J."/>
        </authorList>
    </citation>
    <scope>NUCLEOTIDE SEQUENCE [LARGE SCALE GENOMIC DNA]</scope>
    <source>
        <strain evidence="1 2">B12</strain>
    </source>
</reference>
<name>A0ABZ2PYG0_9BURK</name>
<accession>A0ABZ2PYG0</accession>
<sequence length="69" mass="7417">MPVLRAHADDAPALLEQIGGCLNELPDGVIELRGSDPYGVCWLDAGALRCPRFDCGRMAATLHRPMPSV</sequence>
<evidence type="ECO:0000313" key="1">
    <source>
        <dbReference type="EMBL" id="WXK38736.1"/>
    </source>
</evidence>
<gene>
    <name evidence="1" type="ORF">IHE29_05350</name>
</gene>
<keyword evidence="2" id="KW-1185">Reference proteome</keyword>
<organism evidence="1 2">
    <name type="scientific">Mycetohabitans rhizoxinica</name>
    <dbReference type="NCBI Taxonomy" id="412963"/>
    <lineage>
        <taxon>Bacteria</taxon>
        <taxon>Pseudomonadati</taxon>
        <taxon>Pseudomonadota</taxon>
        <taxon>Betaproteobacteria</taxon>
        <taxon>Burkholderiales</taxon>
        <taxon>Burkholderiaceae</taxon>
        <taxon>Mycetohabitans</taxon>
    </lineage>
</organism>
<protein>
    <submittedName>
        <fullName evidence="1">Uncharacterized protein</fullName>
    </submittedName>
</protein>
<evidence type="ECO:0000313" key="2">
    <source>
        <dbReference type="Proteomes" id="UP001493153"/>
    </source>
</evidence>
<proteinExistence type="predicted"/>
<dbReference type="EMBL" id="CP062176">
    <property type="protein sequence ID" value="WXK38736.1"/>
    <property type="molecule type" value="Genomic_DNA"/>
</dbReference>